<reference evidence="1" key="1">
    <citation type="submission" date="2024-05" db="EMBL/GenBank/DDBJ databases">
        <authorList>
            <person name="Duan X."/>
        </authorList>
    </citation>
    <scope>NUCLEOTIDE SEQUENCE</scope>
</reference>
<dbReference type="EMBL" id="PP858852">
    <property type="protein sequence ID" value="XBW78063.1"/>
    <property type="molecule type" value="Genomic_DNA"/>
</dbReference>
<accession>A0AAU7VGQ6</accession>
<gene>
    <name evidence="1" type="ORF">AUQADHIK_CDS0038</name>
</gene>
<evidence type="ECO:0000313" key="1">
    <source>
        <dbReference type="EMBL" id="XBW78063.1"/>
    </source>
</evidence>
<name>A0AAU7VGQ6_9CAUD</name>
<organism evidence="1">
    <name type="scientific">Serratia phage Spe5P4</name>
    <dbReference type="NCBI Taxonomy" id="3159438"/>
    <lineage>
        <taxon>Viruses</taxon>
        <taxon>Duplodnaviria</taxon>
        <taxon>Heunggongvirae</taxon>
        <taxon>Uroviricota</taxon>
        <taxon>Caudoviricetes</taxon>
        <taxon>Lindbergviridae</taxon>
        <taxon>Myosmarvirus</taxon>
    </lineage>
</organism>
<sequence length="29" mass="3276">MFSPRGIAPKLKCNVIGESHGTESKERRF</sequence>
<proteinExistence type="predicted"/>
<protein>
    <submittedName>
        <fullName evidence="1">Uncharacterized protein</fullName>
    </submittedName>
</protein>